<evidence type="ECO:0000259" key="2">
    <source>
        <dbReference type="Pfam" id="PF01738"/>
    </source>
</evidence>
<dbReference type="InterPro" id="IPR029058">
    <property type="entry name" value="AB_hydrolase_fold"/>
</dbReference>
<dbReference type="PATRIC" id="fig|1127483.3.peg.4089"/>
<dbReference type="Proteomes" id="UP000005808">
    <property type="component" value="Unassembled WGS sequence"/>
</dbReference>
<dbReference type="GO" id="GO:0016787">
    <property type="term" value="F:hydrolase activity"/>
    <property type="evidence" value="ECO:0007669"/>
    <property type="project" value="InterPro"/>
</dbReference>
<proteinExistence type="predicted"/>
<reference evidence="3 4" key="1">
    <citation type="journal article" date="2012" name="J. Bacteriol.">
        <title>De Novo Genome Project of Cupriavidus basilensis OR16.</title>
        <authorList>
            <person name="Cserhati M."/>
            <person name="Kriszt B."/>
            <person name="Szoboszlay S."/>
            <person name="Toth A."/>
            <person name="Szabo I."/>
            <person name="Tancsics A."/>
            <person name="Nagy I."/>
            <person name="Horvath B."/>
            <person name="Nagy I."/>
            <person name="Kukolya J."/>
        </authorList>
    </citation>
    <scope>NUCLEOTIDE SEQUENCE [LARGE SCALE GENOMIC DNA]</scope>
    <source>
        <strain evidence="3 4">OR16</strain>
    </source>
</reference>
<feature type="chain" id="PRO_5003553304" evidence="1">
    <location>
        <begin position="23"/>
        <end position="146"/>
    </location>
</feature>
<dbReference type="Gene3D" id="3.40.50.1820">
    <property type="entry name" value="alpha/beta hydrolase"/>
    <property type="match status" value="1"/>
</dbReference>
<protein>
    <submittedName>
        <fullName evidence="3">Lipase/esterase</fullName>
    </submittedName>
</protein>
<feature type="domain" description="Dienelactone hydrolase" evidence="2">
    <location>
        <begin position="49"/>
        <end position="117"/>
    </location>
</feature>
<accession>H1S7Y3</accession>
<dbReference type="SUPFAM" id="SSF53474">
    <property type="entry name" value="alpha/beta-Hydrolases"/>
    <property type="match status" value="1"/>
</dbReference>
<organism evidence="3 4">
    <name type="scientific">Cupriavidus basilensis OR16</name>
    <dbReference type="NCBI Taxonomy" id="1127483"/>
    <lineage>
        <taxon>Bacteria</taxon>
        <taxon>Pseudomonadati</taxon>
        <taxon>Pseudomonadota</taxon>
        <taxon>Betaproteobacteria</taxon>
        <taxon>Burkholderiales</taxon>
        <taxon>Burkholderiaceae</taxon>
        <taxon>Cupriavidus</taxon>
    </lineage>
</organism>
<feature type="signal peptide" evidence="1">
    <location>
        <begin position="1"/>
        <end position="22"/>
    </location>
</feature>
<keyword evidence="1" id="KW-0732">Signal</keyword>
<dbReference type="InterPro" id="IPR002925">
    <property type="entry name" value="Dienelactn_hydro"/>
</dbReference>
<dbReference type="Pfam" id="PF01738">
    <property type="entry name" value="DLH"/>
    <property type="match status" value="1"/>
</dbReference>
<evidence type="ECO:0000313" key="4">
    <source>
        <dbReference type="Proteomes" id="UP000005808"/>
    </source>
</evidence>
<dbReference type="EMBL" id="AHJE01000049">
    <property type="protein sequence ID" value="EHP41382.1"/>
    <property type="molecule type" value="Genomic_DNA"/>
</dbReference>
<name>H1S7Y3_9BURK</name>
<evidence type="ECO:0000256" key="1">
    <source>
        <dbReference type="SAM" id="SignalP"/>
    </source>
</evidence>
<dbReference type="AlphaFoldDB" id="H1S7Y3"/>
<evidence type="ECO:0000313" key="3">
    <source>
        <dbReference type="EMBL" id="EHP41382.1"/>
    </source>
</evidence>
<sequence>MCWRRGQLALVASLSASVVRPAALVLYNPAVDLVPLASWIGLQPEEAAKISPTAMNLAASAPMLILHGDADRIVPIDTVREFCRKVRAAAGSCELHEYAGQGHGFFNNHATGAQGLTPYDDTLARTFAFLNALGLQPPISISERVE</sequence>
<gene>
    <name evidence="3" type="ORF">OR16_20387</name>
</gene>
<comment type="caution">
    <text evidence="3">The sequence shown here is derived from an EMBL/GenBank/DDBJ whole genome shotgun (WGS) entry which is preliminary data.</text>
</comment>